<dbReference type="OrthoDB" id="10465533at2759"/>
<dbReference type="Proteomes" id="UP000025227">
    <property type="component" value="Unplaced"/>
</dbReference>
<evidence type="ECO:0000313" key="2">
    <source>
        <dbReference type="Proteomes" id="UP000025227"/>
    </source>
</evidence>
<feature type="domain" description="PiggyBac transposable element-derived protein" evidence="1">
    <location>
        <begin position="86"/>
        <end position="147"/>
    </location>
</feature>
<proteinExistence type="predicted"/>
<dbReference type="Pfam" id="PF13843">
    <property type="entry name" value="DDE_Tnp_1_7"/>
    <property type="match status" value="1"/>
</dbReference>
<sequence>MSIPDIDMENFNESFDNWLFDSDGNAAGGLDGDDMASAIVPDTDDSDAEISVDDYDEGAENTWVKDTQRYDRWIFSEPAGTNLDVYGQQKNHNWTTTDTEEMSRFFGLCLQMSGGPFDNQRDYWSLKPQYLASNGHSILDFMTRDRF</sequence>
<protein>
    <submittedName>
        <fullName evidence="3">DDE_Tnp_1_7 domain-containing protein</fullName>
    </submittedName>
</protein>
<dbReference type="InterPro" id="IPR029526">
    <property type="entry name" value="PGBD"/>
</dbReference>
<dbReference type="WBParaSite" id="HCON_00093270-00001">
    <property type="protein sequence ID" value="HCON_00093270-00001"/>
    <property type="gene ID" value="HCON_00093270"/>
</dbReference>
<keyword evidence="2" id="KW-1185">Reference proteome</keyword>
<name>A0A7I5E9T4_HAECO</name>
<accession>A0A7I5E9T4</accession>
<dbReference type="AlphaFoldDB" id="A0A7I5E9T4"/>
<evidence type="ECO:0000259" key="1">
    <source>
        <dbReference type="Pfam" id="PF13843"/>
    </source>
</evidence>
<organism evidence="2 3">
    <name type="scientific">Haemonchus contortus</name>
    <name type="common">Barber pole worm</name>
    <dbReference type="NCBI Taxonomy" id="6289"/>
    <lineage>
        <taxon>Eukaryota</taxon>
        <taxon>Metazoa</taxon>
        <taxon>Ecdysozoa</taxon>
        <taxon>Nematoda</taxon>
        <taxon>Chromadorea</taxon>
        <taxon>Rhabditida</taxon>
        <taxon>Rhabditina</taxon>
        <taxon>Rhabditomorpha</taxon>
        <taxon>Strongyloidea</taxon>
        <taxon>Trichostrongylidae</taxon>
        <taxon>Haemonchus</taxon>
    </lineage>
</organism>
<reference evidence="3" key="1">
    <citation type="submission" date="2020-12" db="UniProtKB">
        <authorList>
            <consortium name="WormBaseParasite"/>
        </authorList>
    </citation>
    <scope>IDENTIFICATION</scope>
    <source>
        <strain evidence="3">MHco3</strain>
    </source>
</reference>
<evidence type="ECO:0000313" key="3">
    <source>
        <dbReference type="WBParaSite" id="HCON_00093270-00001"/>
    </source>
</evidence>